<dbReference type="AlphaFoldDB" id="A0A0V0QPX6"/>
<dbReference type="Pfam" id="PF00498">
    <property type="entry name" value="FHA"/>
    <property type="match status" value="1"/>
</dbReference>
<gene>
    <name evidence="2" type="ORF">PPERSA_11421</name>
</gene>
<organism evidence="2 3">
    <name type="scientific">Pseudocohnilembus persalinus</name>
    <name type="common">Ciliate</name>
    <dbReference type="NCBI Taxonomy" id="266149"/>
    <lineage>
        <taxon>Eukaryota</taxon>
        <taxon>Sar</taxon>
        <taxon>Alveolata</taxon>
        <taxon>Ciliophora</taxon>
        <taxon>Intramacronucleata</taxon>
        <taxon>Oligohymenophorea</taxon>
        <taxon>Scuticociliatia</taxon>
        <taxon>Philasterida</taxon>
        <taxon>Pseudocohnilembidae</taxon>
        <taxon>Pseudocohnilembus</taxon>
    </lineage>
</organism>
<dbReference type="EMBL" id="LDAU01000120">
    <property type="protein sequence ID" value="KRX04297.1"/>
    <property type="molecule type" value="Genomic_DNA"/>
</dbReference>
<keyword evidence="3" id="KW-1185">Reference proteome</keyword>
<dbReference type="InParanoid" id="A0A0V0QPX6"/>
<reference evidence="2 3" key="1">
    <citation type="journal article" date="2015" name="Sci. Rep.">
        <title>Genome of the facultative scuticociliatosis pathogen Pseudocohnilembus persalinus provides insight into its virulence through horizontal gene transfer.</title>
        <authorList>
            <person name="Xiong J."/>
            <person name="Wang G."/>
            <person name="Cheng J."/>
            <person name="Tian M."/>
            <person name="Pan X."/>
            <person name="Warren A."/>
            <person name="Jiang C."/>
            <person name="Yuan D."/>
            <person name="Miao W."/>
        </authorList>
    </citation>
    <scope>NUCLEOTIDE SEQUENCE [LARGE SCALE GENOMIC DNA]</scope>
    <source>
        <strain evidence="2">36N120E</strain>
    </source>
</reference>
<evidence type="ECO:0000259" key="1">
    <source>
        <dbReference type="Pfam" id="PF00498"/>
    </source>
</evidence>
<comment type="caution">
    <text evidence="2">The sequence shown here is derived from an EMBL/GenBank/DDBJ whole genome shotgun (WGS) entry which is preliminary data.</text>
</comment>
<dbReference type="CDD" id="cd00060">
    <property type="entry name" value="FHA"/>
    <property type="match status" value="1"/>
</dbReference>
<evidence type="ECO:0000313" key="3">
    <source>
        <dbReference type="Proteomes" id="UP000054937"/>
    </source>
</evidence>
<dbReference type="Proteomes" id="UP000054937">
    <property type="component" value="Unassembled WGS sequence"/>
</dbReference>
<sequence>MNNDSTNTLFLNQNDFKMNGRTITNIGKHSTNDIVLKDEGIAQFQSIINYNDTNRYYQFTDLGEEPFSCGTYLRLDKGLDLSENDIIQIGNLIIEFTLLTKTNSDKFKNRPVSIHLNKKCLLEVHKTVKFVLVPQRYKCLIPSMQMRSLL</sequence>
<dbReference type="SUPFAM" id="SSF49879">
    <property type="entry name" value="SMAD/FHA domain"/>
    <property type="match status" value="1"/>
</dbReference>
<dbReference type="InterPro" id="IPR000253">
    <property type="entry name" value="FHA_dom"/>
</dbReference>
<feature type="domain" description="FHA" evidence="1">
    <location>
        <begin position="25"/>
        <end position="90"/>
    </location>
</feature>
<protein>
    <submittedName>
        <fullName evidence="2">SMAD/FHA domain</fullName>
    </submittedName>
</protein>
<evidence type="ECO:0000313" key="2">
    <source>
        <dbReference type="EMBL" id="KRX04297.1"/>
    </source>
</evidence>
<proteinExistence type="predicted"/>
<dbReference type="InterPro" id="IPR008984">
    <property type="entry name" value="SMAD_FHA_dom_sf"/>
</dbReference>
<dbReference type="Gene3D" id="2.60.200.20">
    <property type="match status" value="1"/>
</dbReference>
<accession>A0A0V0QPX6</accession>
<name>A0A0V0QPX6_PSEPJ</name>